<dbReference type="EMBL" id="LAZR01000475">
    <property type="protein sequence ID" value="KKN67417.1"/>
    <property type="molecule type" value="Genomic_DNA"/>
</dbReference>
<gene>
    <name evidence="1" type="ORF">LCGC14_0461600</name>
</gene>
<comment type="caution">
    <text evidence="1">The sequence shown here is derived from an EMBL/GenBank/DDBJ whole genome shotgun (WGS) entry which is preliminary data.</text>
</comment>
<reference evidence="1" key="1">
    <citation type="journal article" date="2015" name="Nature">
        <title>Complex archaea that bridge the gap between prokaryotes and eukaryotes.</title>
        <authorList>
            <person name="Spang A."/>
            <person name="Saw J.H."/>
            <person name="Jorgensen S.L."/>
            <person name="Zaremba-Niedzwiedzka K."/>
            <person name="Martijn J."/>
            <person name="Lind A.E."/>
            <person name="van Eijk R."/>
            <person name="Schleper C."/>
            <person name="Guy L."/>
            <person name="Ettema T.J."/>
        </authorList>
    </citation>
    <scope>NUCLEOTIDE SEQUENCE</scope>
</reference>
<proteinExistence type="predicted"/>
<sequence>MTNDFEFKPIPLSEFLGDGPSLSPPVHRCEACGRPALCCEEAFRPGVLSCEVNQFVSATATVATLLSALRRRTKELGR</sequence>
<name>A0A0F9SXR8_9ZZZZ</name>
<protein>
    <submittedName>
        <fullName evidence="1">Uncharacterized protein</fullName>
    </submittedName>
</protein>
<dbReference type="AlphaFoldDB" id="A0A0F9SXR8"/>
<evidence type="ECO:0000313" key="1">
    <source>
        <dbReference type="EMBL" id="KKN67417.1"/>
    </source>
</evidence>
<organism evidence="1">
    <name type="scientific">marine sediment metagenome</name>
    <dbReference type="NCBI Taxonomy" id="412755"/>
    <lineage>
        <taxon>unclassified sequences</taxon>
        <taxon>metagenomes</taxon>
        <taxon>ecological metagenomes</taxon>
    </lineage>
</organism>
<accession>A0A0F9SXR8</accession>